<evidence type="ECO:0000313" key="6">
    <source>
        <dbReference type="Proteomes" id="UP001596501"/>
    </source>
</evidence>
<protein>
    <submittedName>
        <fullName evidence="5">EAL domain-containing protein</fullName>
    </submittedName>
</protein>
<keyword evidence="1" id="KW-0472">Membrane</keyword>
<gene>
    <name evidence="5" type="ORF">ACFQPB_00570</name>
</gene>
<evidence type="ECO:0000259" key="4">
    <source>
        <dbReference type="PROSITE" id="PS50887"/>
    </source>
</evidence>
<feature type="domain" description="EAL" evidence="2">
    <location>
        <begin position="404"/>
        <end position="637"/>
    </location>
</feature>
<evidence type="ECO:0000259" key="3">
    <source>
        <dbReference type="PROSITE" id="PS50885"/>
    </source>
</evidence>
<dbReference type="InterPro" id="IPR043128">
    <property type="entry name" value="Rev_trsase/Diguanyl_cyclase"/>
</dbReference>
<dbReference type="SUPFAM" id="SSF55073">
    <property type="entry name" value="Nucleotide cyclase"/>
    <property type="match status" value="1"/>
</dbReference>
<dbReference type="SUPFAM" id="SSF158472">
    <property type="entry name" value="HAMP domain-like"/>
    <property type="match status" value="1"/>
</dbReference>
<dbReference type="Proteomes" id="UP001596501">
    <property type="component" value="Unassembled WGS sequence"/>
</dbReference>
<dbReference type="Pfam" id="PF16448">
    <property type="entry name" value="LapD_MoxY_N"/>
    <property type="match status" value="1"/>
</dbReference>
<keyword evidence="1" id="KW-1133">Transmembrane helix</keyword>
<dbReference type="SMART" id="SM00304">
    <property type="entry name" value="HAMP"/>
    <property type="match status" value="1"/>
</dbReference>
<evidence type="ECO:0000313" key="5">
    <source>
        <dbReference type="EMBL" id="MFC7407348.1"/>
    </source>
</evidence>
<dbReference type="Pfam" id="PF00672">
    <property type="entry name" value="HAMP"/>
    <property type="match status" value="1"/>
</dbReference>
<dbReference type="Gene3D" id="6.20.270.20">
    <property type="entry name" value="LapD/MoxY periplasmic domain"/>
    <property type="match status" value="1"/>
</dbReference>
<dbReference type="NCBIfam" id="TIGR00254">
    <property type="entry name" value="GGDEF"/>
    <property type="match status" value="1"/>
</dbReference>
<dbReference type="PROSITE" id="PS50887">
    <property type="entry name" value="GGDEF"/>
    <property type="match status" value="1"/>
</dbReference>
<dbReference type="SMART" id="SM00052">
    <property type="entry name" value="EAL"/>
    <property type="match status" value="1"/>
</dbReference>
<keyword evidence="1" id="KW-0812">Transmembrane</keyword>
<keyword evidence="6" id="KW-1185">Reference proteome</keyword>
<organism evidence="5 6">
    <name type="scientific">Hydrogenophaga atypica</name>
    <dbReference type="NCBI Taxonomy" id="249409"/>
    <lineage>
        <taxon>Bacteria</taxon>
        <taxon>Pseudomonadati</taxon>
        <taxon>Pseudomonadota</taxon>
        <taxon>Betaproteobacteria</taxon>
        <taxon>Burkholderiales</taxon>
        <taxon>Comamonadaceae</taxon>
        <taxon>Hydrogenophaga</taxon>
    </lineage>
</organism>
<dbReference type="SMART" id="SM00267">
    <property type="entry name" value="GGDEF"/>
    <property type="match status" value="1"/>
</dbReference>
<reference evidence="6" key="1">
    <citation type="journal article" date="2019" name="Int. J. Syst. Evol. Microbiol.">
        <title>The Global Catalogue of Microorganisms (GCM) 10K type strain sequencing project: providing services to taxonomists for standard genome sequencing and annotation.</title>
        <authorList>
            <consortium name="The Broad Institute Genomics Platform"/>
            <consortium name="The Broad Institute Genome Sequencing Center for Infectious Disease"/>
            <person name="Wu L."/>
            <person name="Ma J."/>
        </authorList>
    </citation>
    <scope>NUCLEOTIDE SEQUENCE [LARGE SCALE GENOMIC DNA]</scope>
    <source>
        <strain evidence="6">CGMCC 1.12371</strain>
    </source>
</reference>
<dbReference type="InterPro" id="IPR032244">
    <property type="entry name" value="LapD_MoxY_N"/>
</dbReference>
<name>A0ABW2QJA3_9BURK</name>
<proteinExistence type="predicted"/>
<comment type="caution">
    <text evidence="5">The sequence shown here is derived from an EMBL/GenBank/DDBJ whole genome shotgun (WGS) entry which is preliminary data.</text>
</comment>
<dbReference type="RefSeq" id="WP_382218925.1">
    <property type="nucleotide sequence ID" value="NZ_JBHTCA010000001.1"/>
</dbReference>
<dbReference type="InterPro" id="IPR050706">
    <property type="entry name" value="Cyclic-di-GMP_PDE-like"/>
</dbReference>
<dbReference type="PANTHER" id="PTHR33121">
    <property type="entry name" value="CYCLIC DI-GMP PHOSPHODIESTERASE PDEF"/>
    <property type="match status" value="1"/>
</dbReference>
<dbReference type="Gene3D" id="3.20.20.450">
    <property type="entry name" value="EAL domain"/>
    <property type="match status" value="1"/>
</dbReference>
<dbReference type="InterPro" id="IPR035919">
    <property type="entry name" value="EAL_sf"/>
</dbReference>
<sequence length="637" mass="70316">MSLIKQLWIAIALVMTVAFGGSLVVSVLSARHYLEQQLQVKNIDNATALALSLTQMDKDPVTMELQVAAQFDAGHYRFIRLTAPNGDTLVEKVYEGKLEGAPSWFARLIPIHAEPGQAMVQDGWKQFATISLASHDQYVYKSLWEGTLELLAWFVFGSAATGLLGTLAIRFITRPLNDVVGQAQAIAERRFTTVEEPRTPELRAVTRAMNDMVGRLKAMFAEEAARLETLRKKVNRDAVTGLSSREYFLSHLREIIAGETFGSVGSLVMVRLVYLNELNAKLGHRRADELLKDLGQVLYNAGNGRGGQRAGRLKGGEFAVVCPTFESPTEAAKDIHDRLMKEWLPKWQNEFTDLFHLAAVRYHRDQSLADLLTRADEALAQAQAKGSNSMFVVEDGKSRMSVPAEQWRTLLTEAVRGGQLSLAFYPVVRGSEGAALHQESVIRLQTDASGTLLSAGDFMPMAANLNLTAPIDLNVVKLAIEHLSTRSGDIAVNLSAETIADFQFRNQLTELLQGYPEICKRLLFEVPEYGVFRQFDAFKELARTLKELGCRVGIEYFGQRFAESDKLSTLGLDYIKVHPSYVRGIAENTGNQEFLQGLCNMAHALGIVVIALGVENRDDLPLLAKLGFDGATGPGVK</sequence>
<dbReference type="CDD" id="cd06225">
    <property type="entry name" value="HAMP"/>
    <property type="match status" value="1"/>
</dbReference>
<evidence type="ECO:0000259" key="2">
    <source>
        <dbReference type="PROSITE" id="PS50883"/>
    </source>
</evidence>
<accession>A0ABW2QJA3</accession>
<dbReference type="Pfam" id="PF00563">
    <property type="entry name" value="EAL"/>
    <property type="match status" value="1"/>
</dbReference>
<dbReference type="InterPro" id="IPR003660">
    <property type="entry name" value="HAMP_dom"/>
</dbReference>
<dbReference type="PROSITE" id="PS50883">
    <property type="entry name" value="EAL"/>
    <property type="match status" value="1"/>
</dbReference>
<dbReference type="CDD" id="cd01948">
    <property type="entry name" value="EAL"/>
    <property type="match status" value="1"/>
</dbReference>
<dbReference type="EMBL" id="JBHTCA010000001">
    <property type="protein sequence ID" value="MFC7407348.1"/>
    <property type="molecule type" value="Genomic_DNA"/>
</dbReference>
<dbReference type="PANTHER" id="PTHR33121:SF79">
    <property type="entry name" value="CYCLIC DI-GMP PHOSPHODIESTERASE PDED-RELATED"/>
    <property type="match status" value="1"/>
</dbReference>
<dbReference type="Pfam" id="PF00990">
    <property type="entry name" value="GGDEF"/>
    <property type="match status" value="1"/>
</dbReference>
<dbReference type="Gene3D" id="3.30.110.200">
    <property type="match status" value="1"/>
</dbReference>
<dbReference type="Gene3D" id="3.30.70.270">
    <property type="match status" value="1"/>
</dbReference>
<dbReference type="InterPro" id="IPR001633">
    <property type="entry name" value="EAL_dom"/>
</dbReference>
<evidence type="ECO:0000256" key="1">
    <source>
        <dbReference type="SAM" id="Phobius"/>
    </source>
</evidence>
<dbReference type="PROSITE" id="PS50885">
    <property type="entry name" value="HAMP"/>
    <property type="match status" value="1"/>
</dbReference>
<feature type="domain" description="HAMP" evidence="3">
    <location>
        <begin position="170"/>
        <end position="221"/>
    </location>
</feature>
<feature type="domain" description="GGDEF" evidence="4">
    <location>
        <begin position="263"/>
        <end position="395"/>
    </location>
</feature>
<dbReference type="InterPro" id="IPR029787">
    <property type="entry name" value="Nucleotide_cyclase"/>
</dbReference>
<dbReference type="SUPFAM" id="SSF141868">
    <property type="entry name" value="EAL domain-like"/>
    <property type="match status" value="1"/>
</dbReference>
<dbReference type="InterPro" id="IPR042461">
    <property type="entry name" value="LapD_MoxY_peri_C"/>
</dbReference>
<feature type="transmembrane region" description="Helical" evidence="1">
    <location>
        <begin position="6"/>
        <end position="28"/>
    </location>
</feature>
<dbReference type="InterPro" id="IPR000160">
    <property type="entry name" value="GGDEF_dom"/>
</dbReference>